<feature type="compositionally biased region" description="Polar residues" evidence="1">
    <location>
        <begin position="176"/>
        <end position="187"/>
    </location>
</feature>
<evidence type="ECO:0000256" key="1">
    <source>
        <dbReference type="SAM" id="MobiDB-lite"/>
    </source>
</evidence>
<protein>
    <submittedName>
        <fullName evidence="3">Uncharacterized protein</fullName>
    </submittedName>
</protein>
<accession>A0A7X0U4F5</accession>
<sequence>MSPLRSICPGSRPALAPLAGVIGVLATAGAGIFLAFSNSTDASPQRHGEFDQETSLSARSNTSASPLWASNMTQTATAVAASPGAVPFPSTQAAAMALGPLSPPWIEAVPPWNPDDLPPWNVTAPPPWDAALSSAPGASPPPGGSPYPYSAGVVAPSPGGAVPITVPAGTIGPVPTSLNRPRHSSPTPGRAASPGRSPAPPRERSATPDRAQESPTPRASPQAPPPRRPSQHADTSPPARGRGLPNPCATMNDFRRQPCDQVLADLTR</sequence>
<keyword evidence="2" id="KW-1133">Transmembrane helix</keyword>
<keyword evidence="2" id="KW-0472">Membrane</keyword>
<gene>
    <name evidence="3" type="ORF">HD593_009210</name>
</gene>
<feature type="transmembrane region" description="Helical" evidence="2">
    <location>
        <begin position="14"/>
        <end position="36"/>
    </location>
</feature>
<evidence type="ECO:0000256" key="2">
    <source>
        <dbReference type="SAM" id="Phobius"/>
    </source>
</evidence>
<reference evidence="3 4" key="1">
    <citation type="submission" date="2020-08" db="EMBL/GenBank/DDBJ databases">
        <title>Sequencing the genomes of 1000 actinobacteria strains.</title>
        <authorList>
            <person name="Klenk H.-P."/>
        </authorList>
    </citation>
    <scope>NUCLEOTIDE SEQUENCE [LARGE SCALE GENOMIC DNA]</scope>
    <source>
        <strain evidence="3 4">DSM 43768</strain>
    </source>
</reference>
<feature type="region of interest" description="Disordered" evidence="1">
    <location>
        <begin position="166"/>
        <end position="258"/>
    </location>
</feature>
<dbReference type="AlphaFoldDB" id="A0A7X0U4F5"/>
<keyword evidence="4" id="KW-1185">Reference proteome</keyword>
<name>A0A7X0U4F5_9ACTN</name>
<dbReference type="Proteomes" id="UP000565579">
    <property type="component" value="Unassembled WGS sequence"/>
</dbReference>
<keyword evidence="2" id="KW-0812">Transmembrane</keyword>
<evidence type="ECO:0000313" key="3">
    <source>
        <dbReference type="EMBL" id="MBB6554415.1"/>
    </source>
</evidence>
<feature type="compositionally biased region" description="Basic and acidic residues" evidence="1">
    <location>
        <begin position="201"/>
        <end position="212"/>
    </location>
</feature>
<dbReference type="EMBL" id="JACHMI010000001">
    <property type="protein sequence ID" value="MBB6554415.1"/>
    <property type="molecule type" value="Genomic_DNA"/>
</dbReference>
<comment type="caution">
    <text evidence="3">The sequence shown here is derived from an EMBL/GenBank/DDBJ whole genome shotgun (WGS) entry which is preliminary data.</text>
</comment>
<evidence type="ECO:0000313" key="4">
    <source>
        <dbReference type="Proteomes" id="UP000565579"/>
    </source>
</evidence>
<organism evidence="3 4">
    <name type="scientific">Nonomuraea rubra</name>
    <dbReference type="NCBI Taxonomy" id="46180"/>
    <lineage>
        <taxon>Bacteria</taxon>
        <taxon>Bacillati</taxon>
        <taxon>Actinomycetota</taxon>
        <taxon>Actinomycetes</taxon>
        <taxon>Streptosporangiales</taxon>
        <taxon>Streptosporangiaceae</taxon>
        <taxon>Nonomuraea</taxon>
    </lineage>
</organism>
<proteinExistence type="predicted"/>